<feature type="compositionally biased region" description="Low complexity" evidence="1">
    <location>
        <begin position="34"/>
        <end position="70"/>
    </location>
</feature>
<accession>A0A0L6CPD3</accession>
<name>A0A0L6CPD3_9MICO</name>
<protein>
    <recommendedName>
        <fullName evidence="2">DUF3152 domain-containing protein</fullName>
    </recommendedName>
</protein>
<dbReference type="InterPro" id="IPR022603">
    <property type="entry name" value="DUF3152"/>
</dbReference>
<keyword evidence="4" id="KW-1185">Reference proteome</keyword>
<comment type="caution">
    <text evidence="3">The sequence shown here is derived from an EMBL/GenBank/DDBJ whole genome shotgun (WGS) entry which is preliminary data.</text>
</comment>
<reference evidence="4" key="1">
    <citation type="submission" date="2015-03" db="EMBL/GenBank/DDBJ databases">
        <title>Luteipulveratus halotolerans sp. nov., a novel actinobacterium (Dermacoccaceae) from Sarawak, Malaysia.</title>
        <authorList>
            <person name="Juboi H."/>
            <person name="Basik A."/>
            <person name="Shamsul S.S."/>
            <person name="Arnold P."/>
            <person name="Schmitt E.K."/>
            <person name="Sanglier J.-J."/>
            <person name="Yeo T."/>
        </authorList>
    </citation>
    <scope>NUCLEOTIDE SEQUENCE [LARGE SCALE GENOMIC DNA]</scope>
    <source>
        <strain evidence="4">C296001</strain>
    </source>
</reference>
<dbReference type="PATRIC" id="fig|1631356.3.peg.2167"/>
<dbReference type="EMBL" id="LAIR01000002">
    <property type="protein sequence ID" value="KNX39393.1"/>
    <property type="molecule type" value="Genomic_DNA"/>
</dbReference>
<sequence>MAAVAVLLAVGSSVLGLLHDDSAAAITPPKASLTRTSATPPAGSTSASSTSPSARPTSASSASAGASTSSVPDRGDGTLKPVLVPGADSTGAGRQVTYALEVEGGLSIDTGEVGATVGRVLRDPRGWQRQDKIRFVQVTPQQRASGVRPDVVISLVSPDKVDQMCAPLDTGGLWSCANKDHAVLSYRRWVEATPSYQGRVEPYRTYQINHEVGHELGHPHAQCPGAGQVAPVMLQQSMGLGGCKANAFPTVSKG</sequence>
<feature type="region of interest" description="Disordered" evidence="1">
    <location>
        <begin position="26"/>
        <end position="87"/>
    </location>
</feature>
<evidence type="ECO:0000313" key="4">
    <source>
        <dbReference type="Proteomes" id="UP000037397"/>
    </source>
</evidence>
<dbReference type="Pfam" id="PF11350">
    <property type="entry name" value="DUF3152"/>
    <property type="match status" value="1"/>
</dbReference>
<dbReference type="STRING" id="1631356.VV01_11100"/>
<proteinExistence type="predicted"/>
<feature type="domain" description="DUF3152" evidence="2">
    <location>
        <begin position="70"/>
        <end position="240"/>
    </location>
</feature>
<organism evidence="3 4">
    <name type="scientific">Luteipulveratus halotolerans</name>
    <dbReference type="NCBI Taxonomy" id="1631356"/>
    <lineage>
        <taxon>Bacteria</taxon>
        <taxon>Bacillati</taxon>
        <taxon>Actinomycetota</taxon>
        <taxon>Actinomycetes</taxon>
        <taxon>Micrococcales</taxon>
        <taxon>Dermacoccaceae</taxon>
        <taxon>Luteipulveratus</taxon>
    </lineage>
</organism>
<gene>
    <name evidence="3" type="ORF">VV01_11100</name>
</gene>
<evidence type="ECO:0000313" key="3">
    <source>
        <dbReference type="EMBL" id="KNX39393.1"/>
    </source>
</evidence>
<evidence type="ECO:0000259" key="2">
    <source>
        <dbReference type="Pfam" id="PF11350"/>
    </source>
</evidence>
<dbReference type="SUPFAM" id="SSF55486">
    <property type="entry name" value="Metalloproteases ('zincins'), catalytic domain"/>
    <property type="match status" value="1"/>
</dbReference>
<evidence type="ECO:0000256" key="1">
    <source>
        <dbReference type="SAM" id="MobiDB-lite"/>
    </source>
</evidence>
<dbReference type="AlphaFoldDB" id="A0A0L6CPD3"/>
<dbReference type="Proteomes" id="UP000037397">
    <property type="component" value="Unassembled WGS sequence"/>
</dbReference>